<proteinExistence type="predicted"/>
<reference evidence="2 3" key="1">
    <citation type="journal article" date="2020" name="Nat. Food">
        <title>A phased Vanilla planifolia genome enables genetic improvement of flavour and production.</title>
        <authorList>
            <person name="Hasing T."/>
            <person name="Tang H."/>
            <person name="Brym M."/>
            <person name="Khazi F."/>
            <person name="Huang T."/>
            <person name="Chambers A.H."/>
        </authorList>
    </citation>
    <scope>NUCLEOTIDE SEQUENCE [LARGE SCALE GENOMIC DNA]</scope>
    <source>
        <tissue evidence="2">Leaf</tissue>
    </source>
</reference>
<dbReference type="Proteomes" id="UP000639772">
    <property type="component" value="Chromosome 10"/>
</dbReference>
<protein>
    <submittedName>
        <fullName evidence="2">Uncharacterized protein</fullName>
    </submittedName>
</protein>
<accession>A0A835Q4E4</accession>
<dbReference type="AlphaFoldDB" id="A0A835Q4E4"/>
<organism evidence="2 3">
    <name type="scientific">Vanilla planifolia</name>
    <name type="common">Vanilla</name>
    <dbReference type="NCBI Taxonomy" id="51239"/>
    <lineage>
        <taxon>Eukaryota</taxon>
        <taxon>Viridiplantae</taxon>
        <taxon>Streptophyta</taxon>
        <taxon>Embryophyta</taxon>
        <taxon>Tracheophyta</taxon>
        <taxon>Spermatophyta</taxon>
        <taxon>Magnoliopsida</taxon>
        <taxon>Liliopsida</taxon>
        <taxon>Asparagales</taxon>
        <taxon>Orchidaceae</taxon>
        <taxon>Vanilloideae</taxon>
        <taxon>Vanilleae</taxon>
        <taxon>Vanilla</taxon>
    </lineage>
</organism>
<evidence type="ECO:0000256" key="1">
    <source>
        <dbReference type="SAM" id="MobiDB-lite"/>
    </source>
</evidence>
<dbReference type="EMBL" id="JADCNM010000010">
    <property type="protein sequence ID" value="KAG0465454.1"/>
    <property type="molecule type" value="Genomic_DNA"/>
</dbReference>
<evidence type="ECO:0000313" key="2">
    <source>
        <dbReference type="EMBL" id="KAG0465454.1"/>
    </source>
</evidence>
<name>A0A835Q4E4_VANPL</name>
<evidence type="ECO:0000313" key="3">
    <source>
        <dbReference type="Proteomes" id="UP000639772"/>
    </source>
</evidence>
<sequence length="101" mass="10911">MGYKLASPLKNGGLRNELEKVPPLLGKRVRKQTRAKTNPHVKRFSPNGVISSLAGISSPPLKKVANKPQAKQRTLPLSPPMPRSSDVPKDSSVAVLLPNRA</sequence>
<feature type="region of interest" description="Disordered" evidence="1">
    <location>
        <begin position="55"/>
        <end position="101"/>
    </location>
</feature>
<gene>
    <name evidence="2" type="ORF">HPP92_019618</name>
</gene>
<comment type="caution">
    <text evidence="2">The sequence shown here is derived from an EMBL/GenBank/DDBJ whole genome shotgun (WGS) entry which is preliminary data.</text>
</comment>